<proteinExistence type="predicted"/>
<dbReference type="EMBL" id="CP046171">
    <property type="protein sequence ID" value="QIS01520.1"/>
    <property type="molecule type" value="Genomic_DNA"/>
</dbReference>
<evidence type="ECO:0000313" key="1">
    <source>
        <dbReference type="EMBL" id="QIS01520.1"/>
    </source>
</evidence>
<dbReference type="Proteomes" id="UP000501705">
    <property type="component" value="Chromosome"/>
</dbReference>
<accession>A0A6G9XKZ2</accession>
<sequence>MSGQEMVKAEGYWVPRNPACRIGFHISGTRIKGYGAPGVRFVTDPYDEFAGLVVFTLGGHHTKGRMPFLAMSTDTAEELVQLLAAAVRDGRIAQGAGLEPIAFRDITFDGCTCAECDDEVAALLEAEYDPDPEPGPGWSR</sequence>
<dbReference type="AlphaFoldDB" id="A0A6G9XKZ2"/>
<reference evidence="1 2" key="1">
    <citation type="journal article" date="2019" name="ACS Chem. Biol.">
        <title>Identification and Mobilization of a Cryptic Antibiotic Biosynthesis Gene Locus from a Human-Pathogenic Nocardia Isolate.</title>
        <authorList>
            <person name="Herisse M."/>
            <person name="Ishida K."/>
            <person name="Porter J.L."/>
            <person name="Howden B."/>
            <person name="Hertweck C."/>
            <person name="Stinear T.P."/>
            <person name="Pidot S.J."/>
        </authorList>
    </citation>
    <scope>NUCLEOTIDE SEQUENCE [LARGE SCALE GENOMIC DNA]</scope>
    <source>
        <strain evidence="1 2">AUSMDU00024985</strain>
    </source>
</reference>
<protein>
    <submittedName>
        <fullName evidence="1">Uncharacterized protein</fullName>
    </submittedName>
</protein>
<name>A0A6G9XKZ2_NOCBR</name>
<evidence type="ECO:0000313" key="2">
    <source>
        <dbReference type="Proteomes" id="UP000501705"/>
    </source>
</evidence>
<dbReference type="RefSeq" id="WP_167460661.1">
    <property type="nucleotide sequence ID" value="NZ_CP046171.1"/>
</dbReference>
<gene>
    <name evidence="1" type="ORF">F5X71_03610</name>
</gene>
<organism evidence="1 2">
    <name type="scientific">Nocardia brasiliensis</name>
    <dbReference type="NCBI Taxonomy" id="37326"/>
    <lineage>
        <taxon>Bacteria</taxon>
        <taxon>Bacillati</taxon>
        <taxon>Actinomycetota</taxon>
        <taxon>Actinomycetes</taxon>
        <taxon>Mycobacteriales</taxon>
        <taxon>Nocardiaceae</taxon>
        <taxon>Nocardia</taxon>
    </lineage>
</organism>